<evidence type="ECO:0000256" key="1">
    <source>
        <dbReference type="ARBA" id="ARBA00001957"/>
    </source>
</evidence>
<proteinExistence type="predicted"/>
<dbReference type="PROSITE" id="PS00455">
    <property type="entry name" value="AMP_BINDING"/>
    <property type="match status" value="1"/>
</dbReference>
<organism evidence="5 6">
    <name type="scientific">Oceanisphaera avium</name>
    <dbReference type="NCBI Taxonomy" id="1903694"/>
    <lineage>
        <taxon>Bacteria</taxon>
        <taxon>Pseudomonadati</taxon>
        <taxon>Pseudomonadota</taxon>
        <taxon>Gammaproteobacteria</taxon>
        <taxon>Aeromonadales</taxon>
        <taxon>Aeromonadaceae</taxon>
        <taxon>Oceanisphaera</taxon>
    </lineage>
</organism>
<dbReference type="InterPro" id="IPR029058">
    <property type="entry name" value="AB_hydrolase_fold"/>
</dbReference>
<protein>
    <submittedName>
        <fullName evidence="5">Non-ribosomal peptide synthetase</fullName>
    </submittedName>
</protein>
<dbReference type="KEGG" id="ocm:CBP12_05475"/>
<comment type="cofactor">
    <cofactor evidence="1">
        <name>pantetheine 4'-phosphate</name>
        <dbReference type="ChEBI" id="CHEBI:47942"/>
    </cofactor>
</comment>
<dbReference type="InterPro" id="IPR036736">
    <property type="entry name" value="ACP-like_sf"/>
</dbReference>
<dbReference type="SUPFAM" id="SSF53474">
    <property type="entry name" value="alpha/beta-Hydrolases"/>
    <property type="match status" value="1"/>
</dbReference>
<keyword evidence="6" id="KW-1185">Reference proteome</keyword>
<dbReference type="NCBIfam" id="TIGR01733">
    <property type="entry name" value="AA-adenyl-dom"/>
    <property type="match status" value="1"/>
</dbReference>
<evidence type="ECO:0000313" key="6">
    <source>
        <dbReference type="Proteomes" id="UP000243793"/>
    </source>
</evidence>
<dbReference type="PANTHER" id="PTHR45527:SF1">
    <property type="entry name" value="FATTY ACID SYNTHASE"/>
    <property type="match status" value="1"/>
</dbReference>
<dbReference type="InterPro" id="IPR023213">
    <property type="entry name" value="CAT-like_dom_sf"/>
</dbReference>
<accession>A0A1Y0CWN4</accession>
<dbReference type="GO" id="GO:0009239">
    <property type="term" value="P:enterobactin biosynthetic process"/>
    <property type="evidence" value="ECO:0007669"/>
    <property type="project" value="TreeGrafter"/>
</dbReference>
<dbReference type="Gene3D" id="2.30.38.10">
    <property type="entry name" value="Luciferase, Domain 3"/>
    <property type="match status" value="1"/>
</dbReference>
<dbReference type="InterPro" id="IPR000873">
    <property type="entry name" value="AMP-dep_synth/lig_dom"/>
</dbReference>
<dbReference type="Gene3D" id="3.30.559.30">
    <property type="entry name" value="Nonribosomal peptide synthetase, condensation domain"/>
    <property type="match status" value="1"/>
</dbReference>
<dbReference type="FunFam" id="2.30.38.10:FF:000001">
    <property type="entry name" value="Non-ribosomal peptide synthetase PvdI"/>
    <property type="match status" value="1"/>
</dbReference>
<dbReference type="FunFam" id="3.40.50.980:FF:000002">
    <property type="entry name" value="Enterobactin synthetase component F"/>
    <property type="match status" value="1"/>
</dbReference>
<dbReference type="Pfam" id="PF00501">
    <property type="entry name" value="AMP-binding"/>
    <property type="match status" value="1"/>
</dbReference>
<dbReference type="OrthoDB" id="9757559at2"/>
<dbReference type="SUPFAM" id="SSF56801">
    <property type="entry name" value="Acetyl-CoA synthetase-like"/>
    <property type="match status" value="1"/>
</dbReference>
<keyword evidence="2" id="KW-0596">Phosphopantetheine</keyword>
<feature type="domain" description="Carrier" evidence="4">
    <location>
        <begin position="1000"/>
        <end position="1076"/>
    </location>
</feature>
<dbReference type="Gene3D" id="3.40.50.1820">
    <property type="entry name" value="alpha/beta hydrolase"/>
    <property type="match status" value="1"/>
</dbReference>
<dbReference type="FunFam" id="3.40.50.12780:FF:000012">
    <property type="entry name" value="Non-ribosomal peptide synthetase"/>
    <property type="match status" value="1"/>
</dbReference>
<name>A0A1Y0CWN4_9GAMM</name>
<dbReference type="Proteomes" id="UP000243793">
    <property type="component" value="Chromosome"/>
</dbReference>
<keyword evidence="3" id="KW-0597">Phosphoprotein</keyword>
<dbReference type="Gene3D" id="3.30.559.10">
    <property type="entry name" value="Chloramphenicol acetyltransferase-like domain"/>
    <property type="match status" value="1"/>
</dbReference>
<dbReference type="Pfam" id="PF00550">
    <property type="entry name" value="PP-binding"/>
    <property type="match status" value="1"/>
</dbReference>
<evidence type="ECO:0000313" key="5">
    <source>
        <dbReference type="EMBL" id="ART79669.1"/>
    </source>
</evidence>
<dbReference type="GO" id="GO:0009366">
    <property type="term" value="C:enterobactin synthetase complex"/>
    <property type="evidence" value="ECO:0007669"/>
    <property type="project" value="TreeGrafter"/>
</dbReference>
<dbReference type="SUPFAM" id="SSF52777">
    <property type="entry name" value="CoA-dependent acyltransferases"/>
    <property type="match status" value="2"/>
</dbReference>
<dbReference type="InterPro" id="IPR010071">
    <property type="entry name" value="AA_adenyl_dom"/>
</dbReference>
<sequence>MEHARQPLTAALLLTEALPLTEAQTGLWFAQRLAPLNPAFNTAHVLWLAGDLNIAAFMAAANQAVTEAESLSLRFAYSEGSPQQWRDTSATPLLEVVDLSDQYQTFAAAKAAAQAQMQADYLTPLDPTRDRLAKQQLFILSQHDGEQHFAWYMRVHHLVNDGYGIALLAERVHALYHGDHTSREFAPLEPVLAEDAAYQDSARRTKDAAYWQQALRELPPPASLAGESGMGSGYQCHRKTVALDSALMAELQQVAEREQLPWPDVLTAFTGEYCRRHTDSEGINEAIVGVPFMGRLGSKSARLPAMVMNVLPLALRDLSLHDEQTAQSKQVAQGEEAEQVRCLSYFLQYTARELTRGRRHGRYRGEQIRRDLGLMGGQRRLYGPLINVQPFYSPLLWPALTTQLDILSTGPVDDMTLGFRGDAKAALDLEIEASAALYSQADVNDHAARLPAFLRSAFAVYQANGQLQDIQLATAGEAKRYVTEVNATEHSVPSTSLVALYEAQMAATPEASALVFNGVRLTYSELEIRTRALALQLIEQGVSADSLVAVALPRSFELVIALVAIQRAGGAYLPLDAAQPDERLTRILNSAKPVCVLSQETARFRNLAQAVLAPQDWQANSTQSLAVAVAPNTAAYVIYTSGSTGEPKGVVIEHQAIVNRLLWMQDYFAIDAKEHILQKTPATFDVSVWEFFLPLISGAQLVIAPPDAHQDPRLIADLIREYDITTLHFVPSMLAAFLATPSISDLKPKRVIVSGEALSASLRDRFHQSLNAQLFNLYGPTEAAVDVSVWEASSADTSSSVPIGVPVWNTQLYVLDSQLRPLPPGVAGDLYLGGVQLARGYLGQPELTAATFIDHPFVKGERLYKSGDVARFRRDGAVEYLGRSDDQVKLRGLRIELGDINHALSQAPSIARAHVLLQRDVLRTVNGAEPKLVAYIEPTASAQTTQLEAQVLRAHLAGKLPEYMVPSVFVTVHDWPLSANGKLNRKALPEPNIAQSAGGELNSDTERALAQLFAEQLHIEQAIGSEDDFFALGGDSLSAVHLLLAIQARWHWDPGFGALFANPTVAGLAALIDAPQDQADDGLGAYVRLSEGDASLAPLFTIHPAGGIAWNYRELAQTLAPKRTVYGLQSPALQLSAQQLPTQQALNQPAMEESIDALGARYVATLTTLYPSGPVHLVGWSVGGIIAHAMAICLRQQGREVGVLALLDAYPAECWRAEPEPSPVAALRALLAIAGYDPERHLELDSREKIVAFLRQGDSTLGNLPEAALDGVVRAVTSTNLLVRGHYHGRFDGTLMHLRAALDHVSKPQLQSSLWNEYAANIEAIALPYLHAEMTSRDASARIAPLLAARMAQFEPAAINTHHTAQLQETSCS</sequence>
<dbReference type="InterPro" id="IPR045851">
    <property type="entry name" value="AMP-bd_C_sf"/>
</dbReference>
<dbReference type="Gene3D" id="3.40.50.980">
    <property type="match status" value="2"/>
</dbReference>
<dbReference type="CDD" id="cd17646">
    <property type="entry name" value="A_NRPS_AB3403-like"/>
    <property type="match status" value="1"/>
</dbReference>
<dbReference type="GO" id="GO:0043041">
    <property type="term" value="P:amino acid activation for nonribosomal peptide biosynthetic process"/>
    <property type="evidence" value="ECO:0007669"/>
    <property type="project" value="TreeGrafter"/>
</dbReference>
<reference evidence="6" key="1">
    <citation type="submission" date="2017-05" db="EMBL/GenBank/DDBJ databases">
        <authorList>
            <person name="Sung H."/>
        </authorList>
    </citation>
    <scope>NUCLEOTIDE SEQUENCE [LARGE SCALE GENOMIC DNA]</scope>
    <source>
        <strain evidence="6">AMac2203</strain>
    </source>
</reference>
<dbReference type="PANTHER" id="PTHR45527">
    <property type="entry name" value="NONRIBOSOMAL PEPTIDE SYNTHETASE"/>
    <property type="match status" value="1"/>
</dbReference>
<dbReference type="FunFam" id="3.40.50.980:FF:000001">
    <property type="entry name" value="Non-ribosomal peptide synthetase"/>
    <property type="match status" value="1"/>
</dbReference>
<dbReference type="RefSeq" id="WP_086963541.1">
    <property type="nucleotide sequence ID" value="NZ_CP021376.1"/>
</dbReference>
<evidence type="ECO:0000256" key="3">
    <source>
        <dbReference type="ARBA" id="ARBA00022553"/>
    </source>
</evidence>
<dbReference type="Pfam" id="PF00975">
    <property type="entry name" value="Thioesterase"/>
    <property type="match status" value="1"/>
</dbReference>
<dbReference type="InterPro" id="IPR001031">
    <property type="entry name" value="Thioesterase"/>
</dbReference>
<evidence type="ECO:0000256" key="2">
    <source>
        <dbReference type="ARBA" id="ARBA00022450"/>
    </source>
</evidence>
<gene>
    <name evidence="5" type="ORF">CBP12_05475</name>
</gene>
<dbReference type="GO" id="GO:0005829">
    <property type="term" value="C:cytosol"/>
    <property type="evidence" value="ECO:0007669"/>
    <property type="project" value="TreeGrafter"/>
</dbReference>
<dbReference type="InterPro" id="IPR001242">
    <property type="entry name" value="Condensation_dom"/>
</dbReference>
<dbReference type="Pfam" id="PF00668">
    <property type="entry name" value="Condensation"/>
    <property type="match status" value="1"/>
</dbReference>
<dbReference type="EMBL" id="CP021376">
    <property type="protein sequence ID" value="ART79669.1"/>
    <property type="molecule type" value="Genomic_DNA"/>
</dbReference>
<dbReference type="PROSITE" id="PS50075">
    <property type="entry name" value="CARRIER"/>
    <property type="match status" value="1"/>
</dbReference>
<dbReference type="SUPFAM" id="SSF47336">
    <property type="entry name" value="ACP-like"/>
    <property type="match status" value="1"/>
</dbReference>
<dbReference type="InterPro" id="IPR009081">
    <property type="entry name" value="PP-bd_ACP"/>
</dbReference>
<dbReference type="InterPro" id="IPR020845">
    <property type="entry name" value="AMP-binding_CS"/>
</dbReference>
<evidence type="ECO:0000259" key="4">
    <source>
        <dbReference type="PROSITE" id="PS50075"/>
    </source>
</evidence>
<dbReference type="GO" id="GO:0047527">
    <property type="term" value="F:2,3-dihydroxybenzoate-serine ligase activity"/>
    <property type="evidence" value="ECO:0007669"/>
    <property type="project" value="TreeGrafter"/>
</dbReference>
<dbReference type="Gene3D" id="3.30.300.30">
    <property type="match status" value="1"/>
</dbReference>
<dbReference type="GO" id="GO:0031177">
    <property type="term" value="F:phosphopantetheine binding"/>
    <property type="evidence" value="ECO:0007669"/>
    <property type="project" value="TreeGrafter"/>
</dbReference>